<dbReference type="AlphaFoldDB" id="A0A2K3QN74"/>
<accession>A0A2K3QN74</accession>
<gene>
    <name evidence="1" type="ORF">TCAP_01100</name>
</gene>
<sequence length="165" mass="18515">MAGGMGREQLTAFYRDHFIFWYPPRPRRPQSSRRMTYVASNPPDTALQPLSRTIGPDRIVDEFIFTCTHTLPIPWLLPSIPASHRKLQIPMVAVVNVRGDRLCHEHIWWDQATALRQAGVLPTHVASPDGGMVKLPAAGAECARLLVDKRPEGSNEMLDPGWASR</sequence>
<dbReference type="Proteomes" id="UP000236621">
    <property type="component" value="Unassembled WGS sequence"/>
</dbReference>
<dbReference type="GO" id="GO:0030638">
    <property type="term" value="P:polyketide metabolic process"/>
    <property type="evidence" value="ECO:0007669"/>
    <property type="project" value="InterPro"/>
</dbReference>
<dbReference type="STRING" id="45235.A0A2K3QN74"/>
<name>A0A2K3QN74_9HYPO</name>
<evidence type="ECO:0000313" key="2">
    <source>
        <dbReference type="Proteomes" id="UP000236621"/>
    </source>
</evidence>
<keyword evidence="2" id="KW-1185">Reference proteome</keyword>
<comment type="caution">
    <text evidence="1">The sequence shown here is derived from an EMBL/GenBank/DDBJ whole genome shotgun (WGS) entry which is preliminary data.</text>
</comment>
<organism evidence="1 2">
    <name type="scientific">Tolypocladium capitatum</name>
    <dbReference type="NCBI Taxonomy" id="45235"/>
    <lineage>
        <taxon>Eukaryota</taxon>
        <taxon>Fungi</taxon>
        <taxon>Dikarya</taxon>
        <taxon>Ascomycota</taxon>
        <taxon>Pezizomycotina</taxon>
        <taxon>Sordariomycetes</taxon>
        <taxon>Hypocreomycetidae</taxon>
        <taxon>Hypocreales</taxon>
        <taxon>Ophiocordycipitaceae</taxon>
        <taxon>Tolypocladium</taxon>
    </lineage>
</organism>
<reference evidence="1 2" key="1">
    <citation type="submission" date="2017-08" db="EMBL/GenBank/DDBJ databases">
        <title>Harnessing the power of phylogenomics to disentangle the directionality and signatures of interkingdom host jumping in the parasitic fungal genus Tolypocladium.</title>
        <authorList>
            <person name="Quandt C.A."/>
            <person name="Patterson W."/>
            <person name="Spatafora J.W."/>
        </authorList>
    </citation>
    <scope>NUCLEOTIDE SEQUENCE [LARGE SCALE GENOMIC DNA]</scope>
    <source>
        <strain evidence="1 2">CBS 113982</strain>
    </source>
</reference>
<dbReference type="OrthoDB" id="5440at2759"/>
<dbReference type="PANTHER" id="PTHR38436:SF3">
    <property type="entry name" value="CARBOXYMETHYLENEBUTENOLIDASE-RELATED"/>
    <property type="match status" value="1"/>
</dbReference>
<protein>
    <submittedName>
        <fullName evidence="1">Uncharacterized protein</fullName>
    </submittedName>
</protein>
<dbReference type="InterPro" id="IPR032710">
    <property type="entry name" value="NTF2-like_dom_sf"/>
</dbReference>
<evidence type="ECO:0000313" key="1">
    <source>
        <dbReference type="EMBL" id="PNY28980.1"/>
    </source>
</evidence>
<dbReference type="EMBL" id="NRSZ01000176">
    <property type="protein sequence ID" value="PNY28980.1"/>
    <property type="molecule type" value="Genomic_DNA"/>
</dbReference>
<dbReference type="SUPFAM" id="SSF54427">
    <property type="entry name" value="NTF2-like"/>
    <property type="match status" value="1"/>
</dbReference>
<dbReference type="PANTHER" id="PTHR38436">
    <property type="entry name" value="POLYKETIDE CYCLASE SNOAL-LIKE DOMAIN"/>
    <property type="match status" value="1"/>
</dbReference>
<dbReference type="Gene3D" id="3.10.450.50">
    <property type="match status" value="1"/>
</dbReference>
<proteinExistence type="predicted"/>
<dbReference type="InterPro" id="IPR009959">
    <property type="entry name" value="Cyclase_SnoaL-like"/>
</dbReference>